<name>A0A9Q8YHJ3_ENSAD</name>
<accession>A0A9Q8YHJ3</accession>
<sequence>MIEMPHVVVSPARRVSSCRRWLALGVLALGVLAGCQGAPTAPEVLDVESPQARHARRASEHAVKSQEAFGTGATRVGLITALMAPSGETVRERDIRDGASLAVDEVGGGQLSLLVENTDGSPQQVQDAAKRLAGQNAALIALSVADVPVSTVRQGLGSARAPLLALRGNGAERPAGTFAFVSDRIDSAVEGASYAFASGRKRLIVLLPSDVSAAERQRLDRGLAGYGIKPALVAVTGITTFSGDAAAKAKLKDIDAVLLIGSEGGEVGSLSQLKANGYLKPNAMVVGTSGWTNAAYKRPEFSGSHLCLFGPENGSRMTSRFLDRYERAASADAAYGFDVIALAAGLVRSQGEGAINQESIRAPNGFVGAAATFRFTKDGSVERTCAIYQVTAGSVKLLDPAPRSF</sequence>
<evidence type="ECO:0000313" key="4">
    <source>
        <dbReference type="Proteomes" id="UP001055460"/>
    </source>
</evidence>
<evidence type="ECO:0000259" key="2">
    <source>
        <dbReference type="Pfam" id="PF13458"/>
    </source>
</evidence>
<reference evidence="3" key="1">
    <citation type="submission" date="2022-06" db="EMBL/GenBank/DDBJ databases">
        <title>Physiological and biochemical characterization and genomic elucidation of a strain of the genus Ensifer adhaerens M8 that combines arsenic oxidation and chromium reduction.</title>
        <authorList>
            <person name="Li X."/>
            <person name="Yu c."/>
        </authorList>
    </citation>
    <scope>NUCLEOTIDE SEQUENCE</scope>
    <source>
        <strain evidence="3">M8</strain>
        <plasmid evidence="3">pB</plasmid>
    </source>
</reference>
<dbReference type="AlphaFoldDB" id="A0A9Q8YHJ3"/>
<geneLocation type="plasmid" evidence="3 4">
    <name>pB</name>
</geneLocation>
<dbReference type="Pfam" id="PF13458">
    <property type="entry name" value="Peripla_BP_6"/>
    <property type="match status" value="1"/>
</dbReference>
<dbReference type="InterPro" id="IPR028081">
    <property type="entry name" value="Leu-bd"/>
</dbReference>
<evidence type="ECO:0000313" key="3">
    <source>
        <dbReference type="EMBL" id="USJ28281.1"/>
    </source>
</evidence>
<gene>
    <name evidence="3" type="ORF">NE863_31045</name>
</gene>
<proteinExistence type="predicted"/>
<feature type="domain" description="Leucine-binding protein" evidence="2">
    <location>
        <begin position="75"/>
        <end position="392"/>
    </location>
</feature>
<organism evidence="3 4">
    <name type="scientific">Ensifer adhaerens</name>
    <name type="common">Sinorhizobium morelense</name>
    <dbReference type="NCBI Taxonomy" id="106592"/>
    <lineage>
        <taxon>Bacteria</taxon>
        <taxon>Pseudomonadati</taxon>
        <taxon>Pseudomonadota</taxon>
        <taxon>Alphaproteobacteria</taxon>
        <taxon>Hyphomicrobiales</taxon>
        <taxon>Rhizobiaceae</taxon>
        <taxon>Sinorhizobium/Ensifer group</taxon>
        <taxon>Ensifer</taxon>
    </lineage>
</organism>
<dbReference type="Proteomes" id="UP001055460">
    <property type="component" value="Plasmid pB"/>
</dbReference>
<keyword evidence="3" id="KW-0614">Plasmid</keyword>
<dbReference type="EMBL" id="CP098809">
    <property type="protein sequence ID" value="USJ28281.1"/>
    <property type="molecule type" value="Genomic_DNA"/>
</dbReference>
<keyword evidence="1" id="KW-0732">Signal</keyword>
<protein>
    <submittedName>
        <fullName evidence="3">ABC transporter substrate-binding protein</fullName>
    </submittedName>
</protein>
<evidence type="ECO:0000256" key="1">
    <source>
        <dbReference type="ARBA" id="ARBA00022729"/>
    </source>
</evidence>
<dbReference type="RefSeq" id="WP_218686973.1">
    <property type="nucleotide sequence ID" value="NZ_CP084488.1"/>
</dbReference>